<dbReference type="Proteomes" id="UP000515860">
    <property type="component" value="Chromosome"/>
</dbReference>
<evidence type="ECO:0000313" key="7">
    <source>
        <dbReference type="EMBL" id="QNM07634.1"/>
    </source>
</evidence>
<sequence length="128" mass="14068">MKQLRIFACEGCEDVIEVLRSSDGVRFTCCGKEMKELTANTSEGAAEKHIPVVEQNGSEVTVTVGSIAHPMTAEHSINFVYLETEKGLQRVELKSDQAPRACFALAEGDKPVAAYAYCNLHGFWKTDI</sequence>
<reference evidence="7 8" key="1">
    <citation type="submission" date="2020-08" db="EMBL/GenBank/DDBJ databases">
        <authorList>
            <person name="Liu C."/>
            <person name="Sun Q."/>
        </authorList>
    </citation>
    <scope>NUCLEOTIDE SEQUENCE [LARGE SCALE GENOMIC DNA]</scope>
    <source>
        <strain evidence="7 8">NSJ-29</strain>
    </source>
</reference>
<organism evidence="7 8">
    <name type="scientific">Wansuia hejianensis</name>
    <dbReference type="NCBI Taxonomy" id="2763667"/>
    <lineage>
        <taxon>Bacteria</taxon>
        <taxon>Bacillati</taxon>
        <taxon>Bacillota</taxon>
        <taxon>Clostridia</taxon>
        <taxon>Lachnospirales</taxon>
        <taxon>Lachnospiraceae</taxon>
        <taxon>Wansuia</taxon>
    </lineage>
</organism>
<keyword evidence="8" id="KW-1185">Reference proteome</keyword>
<keyword evidence="3" id="KW-0479">Metal-binding</keyword>
<dbReference type="InterPro" id="IPR002742">
    <property type="entry name" value="Desulfoferrodoxin_Fe-bd_dom"/>
</dbReference>
<dbReference type="Pfam" id="PF01880">
    <property type="entry name" value="Desulfoferrodox"/>
    <property type="match status" value="1"/>
</dbReference>
<dbReference type="PANTHER" id="PTHR36541:SF1">
    <property type="entry name" value="SUPEROXIDE REDUCTASE-RELATED"/>
    <property type="match status" value="1"/>
</dbReference>
<name>A0A7G9GA02_9FIRM</name>
<dbReference type="KEGG" id="whj:H9Q79_11965"/>
<dbReference type="RefSeq" id="WP_118648369.1">
    <property type="nucleotide sequence ID" value="NZ_CP060635.1"/>
</dbReference>
<evidence type="ECO:0000313" key="8">
    <source>
        <dbReference type="Proteomes" id="UP000515860"/>
    </source>
</evidence>
<feature type="domain" description="Desulfoferrodoxin ferrous iron-binding" evidence="6">
    <location>
        <begin position="43"/>
        <end position="126"/>
    </location>
</feature>
<evidence type="ECO:0000256" key="5">
    <source>
        <dbReference type="ARBA" id="ARBA00023004"/>
    </source>
</evidence>
<dbReference type="GO" id="GO:0016491">
    <property type="term" value="F:oxidoreductase activity"/>
    <property type="evidence" value="ECO:0007669"/>
    <property type="project" value="InterPro"/>
</dbReference>
<comment type="similarity">
    <text evidence="1">Belongs to the desulfoferrodoxin family.</text>
</comment>
<keyword evidence="5" id="KW-0408">Iron</keyword>
<dbReference type="SUPFAM" id="SSF49367">
    <property type="entry name" value="Superoxide reductase-like"/>
    <property type="match status" value="1"/>
</dbReference>
<protein>
    <submittedName>
        <fullName evidence="7">Desulfoferrodoxin</fullName>
    </submittedName>
</protein>
<dbReference type="GO" id="GO:0005506">
    <property type="term" value="F:iron ion binding"/>
    <property type="evidence" value="ECO:0007669"/>
    <property type="project" value="InterPro"/>
</dbReference>
<gene>
    <name evidence="7" type="ORF">H9Q79_11965</name>
</gene>
<evidence type="ECO:0000256" key="4">
    <source>
        <dbReference type="ARBA" id="ARBA00022982"/>
    </source>
</evidence>
<dbReference type="Gene3D" id="2.60.40.730">
    <property type="entry name" value="SOR catalytic domain"/>
    <property type="match status" value="1"/>
</dbReference>
<dbReference type="PANTHER" id="PTHR36541">
    <property type="entry name" value="SUPEROXIDE REDUCTASE-RELATED"/>
    <property type="match status" value="1"/>
</dbReference>
<accession>A0A7G9GA02</accession>
<dbReference type="EMBL" id="CP060635">
    <property type="protein sequence ID" value="QNM07634.1"/>
    <property type="molecule type" value="Genomic_DNA"/>
</dbReference>
<keyword evidence="2" id="KW-0813">Transport</keyword>
<keyword evidence="4" id="KW-0249">Electron transport</keyword>
<evidence type="ECO:0000259" key="6">
    <source>
        <dbReference type="Pfam" id="PF01880"/>
    </source>
</evidence>
<dbReference type="SUPFAM" id="SSF57802">
    <property type="entry name" value="Rubredoxin-like"/>
    <property type="match status" value="1"/>
</dbReference>
<evidence type="ECO:0000256" key="2">
    <source>
        <dbReference type="ARBA" id="ARBA00022448"/>
    </source>
</evidence>
<dbReference type="InterPro" id="IPR051233">
    <property type="entry name" value="Desulfoferrodoxin_SOR"/>
</dbReference>
<dbReference type="InterPro" id="IPR036073">
    <property type="entry name" value="Desulfoferrodoxin_Fe-bd_dom_sf"/>
</dbReference>
<evidence type="ECO:0000256" key="3">
    <source>
        <dbReference type="ARBA" id="ARBA00022723"/>
    </source>
</evidence>
<proteinExistence type="inferred from homology"/>
<evidence type="ECO:0000256" key="1">
    <source>
        <dbReference type="ARBA" id="ARBA00005941"/>
    </source>
</evidence>
<dbReference type="AlphaFoldDB" id="A0A7G9GA02"/>